<dbReference type="GO" id="GO:0008757">
    <property type="term" value="F:S-adenosylmethionine-dependent methyltransferase activity"/>
    <property type="evidence" value="ECO:0007669"/>
    <property type="project" value="InterPro"/>
</dbReference>
<dbReference type="SUPFAM" id="SSF53335">
    <property type="entry name" value="S-adenosyl-L-methionine-dependent methyltransferases"/>
    <property type="match status" value="1"/>
</dbReference>
<dbReference type="Gene3D" id="3.40.50.150">
    <property type="entry name" value="Vaccinia Virus protein VP39"/>
    <property type="match status" value="1"/>
</dbReference>
<feature type="non-terminal residue" evidence="2">
    <location>
        <position position="173"/>
    </location>
</feature>
<dbReference type="AlphaFoldDB" id="A0A6G4XSA9"/>
<dbReference type="EMBL" id="JAAKZW010000154">
    <property type="protein sequence ID" value="NGO79491.1"/>
    <property type="molecule type" value="Genomic_DNA"/>
</dbReference>
<dbReference type="PANTHER" id="PTHR43591:SF110">
    <property type="entry name" value="RHODANESE DOMAIN-CONTAINING PROTEIN"/>
    <property type="match status" value="1"/>
</dbReference>
<keyword evidence="2" id="KW-0489">Methyltransferase</keyword>
<dbReference type="InterPro" id="IPR029063">
    <property type="entry name" value="SAM-dependent_MTases_sf"/>
</dbReference>
<dbReference type="InterPro" id="IPR013216">
    <property type="entry name" value="Methyltransf_11"/>
</dbReference>
<dbReference type="CDD" id="cd02440">
    <property type="entry name" value="AdoMet_MTases"/>
    <property type="match status" value="1"/>
</dbReference>
<keyword evidence="3" id="KW-1185">Reference proteome</keyword>
<keyword evidence="2" id="KW-0808">Transferase</keyword>
<dbReference type="GO" id="GO:0032259">
    <property type="term" value="P:methylation"/>
    <property type="evidence" value="ECO:0007669"/>
    <property type="project" value="UniProtKB-KW"/>
</dbReference>
<organism evidence="2 3">
    <name type="scientific">Streptomyces mesophilus</name>
    <dbReference type="NCBI Taxonomy" id="1775132"/>
    <lineage>
        <taxon>Bacteria</taxon>
        <taxon>Bacillati</taxon>
        <taxon>Actinomycetota</taxon>
        <taxon>Actinomycetes</taxon>
        <taxon>Kitasatosporales</taxon>
        <taxon>Streptomycetaceae</taxon>
        <taxon>Streptomyces</taxon>
    </lineage>
</organism>
<evidence type="ECO:0000259" key="1">
    <source>
        <dbReference type="Pfam" id="PF08241"/>
    </source>
</evidence>
<dbReference type="RefSeq" id="WP_165334935.1">
    <property type="nucleotide sequence ID" value="NZ_JAAKZW010000154.1"/>
</dbReference>
<reference evidence="2 3" key="1">
    <citation type="submission" date="2020-02" db="EMBL/GenBank/DDBJ databases">
        <title>Whole-genome analyses of novel actinobacteria.</title>
        <authorList>
            <person name="Sahin N."/>
            <person name="Tokatli A."/>
        </authorList>
    </citation>
    <scope>NUCLEOTIDE SEQUENCE [LARGE SCALE GENOMIC DNA]</scope>
    <source>
        <strain evidence="2 3">YC504</strain>
    </source>
</reference>
<feature type="domain" description="Methyltransferase type 11" evidence="1">
    <location>
        <begin position="40"/>
        <end position="129"/>
    </location>
</feature>
<name>A0A6G4XSA9_9ACTN</name>
<evidence type="ECO:0000313" key="2">
    <source>
        <dbReference type="EMBL" id="NGO79491.1"/>
    </source>
</evidence>
<accession>A0A6G4XSA9</accession>
<dbReference type="Proteomes" id="UP000481109">
    <property type="component" value="Unassembled WGS sequence"/>
</dbReference>
<dbReference type="PANTHER" id="PTHR43591">
    <property type="entry name" value="METHYLTRANSFERASE"/>
    <property type="match status" value="1"/>
</dbReference>
<gene>
    <name evidence="2" type="ORF">G6045_28125</name>
</gene>
<comment type="caution">
    <text evidence="2">The sequence shown here is derived from an EMBL/GenBank/DDBJ whole genome shotgun (WGS) entry which is preliminary data.</text>
</comment>
<evidence type="ECO:0000313" key="3">
    <source>
        <dbReference type="Proteomes" id="UP000481109"/>
    </source>
</evidence>
<protein>
    <submittedName>
        <fullName evidence="2">Class I SAM-dependent methyltransferase</fullName>
    </submittedName>
</protein>
<sequence length="173" mass="17825">MLDYTAEAAVYDRTRGGIPRAEAAAAAVRELLPPDAALLLDVACGTGIVTERLAGPGLRVVGVDAAFGMAARAVERLPGSVVLGDGCRLPFASGGFDAVSLIWLLHLVPDAEPVLAECARVLRPGGVLLATVDKDAGHDVGSDIDAVFAPHLRPQASDASDRVFALGRAHGLR</sequence>
<proteinExistence type="predicted"/>
<dbReference type="Pfam" id="PF08241">
    <property type="entry name" value="Methyltransf_11"/>
    <property type="match status" value="1"/>
</dbReference>